<accession>A0ABW3QAP4</accession>
<keyword evidence="5" id="KW-1185">Reference proteome</keyword>
<dbReference type="GO" id="GO:0016740">
    <property type="term" value="F:transferase activity"/>
    <property type="evidence" value="ECO:0007669"/>
    <property type="project" value="UniProtKB-KW"/>
</dbReference>
<evidence type="ECO:0000313" key="4">
    <source>
        <dbReference type="EMBL" id="MFD1141960.1"/>
    </source>
</evidence>
<dbReference type="PANTHER" id="PTHR30576">
    <property type="entry name" value="COLANIC BIOSYNTHESIS UDP-GLUCOSE LIPID CARRIER TRANSFERASE"/>
    <property type="match status" value="1"/>
</dbReference>
<gene>
    <name evidence="4" type="ORF">ACFQ4C_12610</name>
</gene>
<keyword evidence="2" id="KW-0812">Transmembrane</keyword>
<proteinExistence type="inferred from homology"/>
<feature type="transmembrane region" description="Helical" evidence="2">
    <location>
        <begin position="33"/>
        <end position="55"/>
    </location>
</feature>
<evidence type="ECO:0000256" key="2">
    <source>
        <dbReference type="SAM" id="Phobius"/>
    </source>
</evidence>
<name>A0ABW3QAP4_9BACT</name>
<dbReference type="Pfam" id="PF02397">
    <property type="entry name" value="Bac_transf"/>
    <property type="match status" value="1"/>
</dbReference>
<keyword evidence="2" id="KW-1133">Transmembrane helix</keyword>
<dbReference type="Proteomes" id="UP001597116">
    <property type="component" value="Unassembled WGS sequence"/>
</dbReference>
<keyword evidence="4" id="KW-0808">Transferase</keyword>
<sequence>MLSLDSGVYTLPSPTNYSSKDLPSQAGKRLFDLVITFLLLVFFLAWAVPLIAMMIRLTSRGPVFLIQLRTGKHGRPYRYFRFRTTPCIAQKGLSTTSYPPAQVTALGRFLRATHLDELPLFFNVLLGDMSIVGPRPHTLQYDAQHWTLPGYRDRYRMRPGIIGLSQIRARRVKLQQPDSVHNGIRYDRWYLSQYSLGLDLKICWWKISRPYPIAHN</sequence>
<protein>
    <submittedName>
        <fullName evidence="4">Sugar transferase</fullName>
    </submittedName>
</protein>
<comment type="similarity">
    <text evidence="1">Belongs to the bacterial sugar transferase family.</text>
</comment>
<dbReference type="RefSeq" id="WP_265992466.1">
    <property type="nucleotide sequence ID" value="NZ_CP110973.1"/>
</dbReference>
<organism evidence="4 5">
    <name type="scientific">Larkinella insperata</name>
    <dbReference type="NCBI Taxonomy" id="332158"/>
    <lineage>
        <taxon>Bacteria</taxon>
        <taxon>Pseudomonadati</taxon>
        <taxon>Bacteroidota</taxon>
        <taxon>Cytophagia</taxon>
        <taxon>Cytophagales</taxon>
        <taxon>Spirosomataceae</taxon>
        <taxon>Larkinella</taxon>
    </lineage>
</organism>
<reference evidence="5" key="1">
    <citation type="journal article" date="2019" name="Int. J. Syst. Evol. Microbiol.">
        <title>The Global Catalogue of Microorganisms (GCM) 10K type strain sequencing project: providing services to taxonomists for standard genome sequencing and annotation.</title>
        <authorList>
            <consortium name="The Broad Institute Genomics Platform"/>
            <consortium name="The Broad Institute Genome Sequencing Center for Infectious Disease"/>
            <person name="Wu L."/>
            <person name="Ma J."/>
        </authorList>
    </citation>
    <scope>NUCLEOTIDE SEQUENCE [LARGE SCALE GENOMIC DNA]</scope>
    <source>
        <strain evidence="5">CCUG 55608</strain>
    </source>
</reference>
<dbReference type="EMBL" id="JBHTLP010000008">
    <property type="protein sequence ID" value="MFD1141960.1"/>
    <property type="molecule type" value="Genomic_DNA"/>
</dbReference>
<evidence type="ECO:0000313" key="5">
    <source>
        <dbReference type="Proteomes" id="UP001597116"/>
    </source>
</evidence>
<dbReference type="InterPro" id="IPR003362">
    <property type="entry name" value="Bact_transf"/>
</dbReference>
<feature type="domain" description="Bacterial sugar transferase" evidence="3">
    <location>
        <begin position="28"/>
        <end position="207"/>
    </location>
</feature>
<evidence type="ECO:0000259" key="3">
    <source>
        <dbReference type="Pfam" id="PF02397"/>
    </source>
</evidence>
<dbReference type="PANTHER" id="PTHR30576:SF0">
    <property type="entry name" value="UNDECAPRENYL-PHOSPHATE N-ACETYLGALACTOSAMINYL 1-PHOSPHATE TRANSFERASE-RELATED"/>
    <property type="match status" value="1"/>
</dbReference>
<comment type="caution">
    <text evidence="4">The sequence shown here is derived from an EMBL/GenBank/DDBJ whole genome shotgun (WGS) entry which is preliminary data.</text>
</comment>
<evidence type="ECO:0000256" key="1">
    <source>
        <dbReference type="ARBA" id="ARBA00006464"/>
    </source>
</evidence>
<keyword evidence="2" id="KW-0472">Membrane</keyword>